<organism evidence="4 5">
    <name type="scientific">Paracoccidioides brasiliensis (strain Pb18)</name>
    <dbReference type="NCBI Taxonomy" id="502780"/>
    <lineage>
        <taxon>Eukaryota</taxon>
        <taxon>Fungi</taxon>
        <taxon>Dikarya</taxon>
        <taxon>Ascomycota</taxon>
        <taxon>Pezizomycotina</taxon>
        <taxon>Eurotiomycetes</taxon>
        <taxon>Eurotiomycetidae</taxon>
        <taxon>Onygenales</taxon>
        <taxon>Ajellomycetaceae</taxon>
        <taxon>Paracoccidioides</taxon>
    </lineage>
</organism>
<protein>
    <recommendedName>
        <fullName evidence="3">CCHC-type domain-containing protein</fullName>
    </recommendedName>
</protein>
<keyword evidence="1" id="KW-0863">Zinc-finger</keyword>
<dbReference type="AlphaFoldDB" id="C1GGJ1"/>
<evidence type="ECO:0000256" key="1">
    <source>
        <dbReference type="PROSITE-ProRule" id="PRU00047"/>
    </source>
</evidence>
<feature type="region of interest" description="Disordered" evidence="2">
    <location>
        <begin position="394"/>
        <end position="415"/>
    </location>
</feature>
<accession>C1GGJ1</accession>
<dbReference type="OMA" id="CARPGHI"/>
<dbReference type="InterPro" id="IPR001878">
    <property type="entry name" value="Znf_CCHC"/>
</dbReference>
<dbReference type="Proteomes" id="UP000001628">
    <property type="component" value="Unassembled WGS sequence"/>
</dbReference>
<dbReference type="OrthoDB" id="4365575at2759"/>
<dbReference type="PROSITE" id="PS50158">
    <property type="entry name" value="ZF_CCHC"/>
    <property type="match status" value="1"/>
</dbReference>
<dbReference type="KEGG" id="pbn:PADG_06428"/>
<proteinExistence type="predicted"/>
<evidence type="ECO:0000313" key="4">
    <source>
        <dbReference type="EMBL" id="EEH50349.2"/>
    </source>
</evidence>
<dbReference type="GO" id="GO:0008270">
    <property type="term" value="F:zinc ion binding"/>
    <property type="evidence" value="ECO:0007669"/>
    <property type="project" value="UniProtKB-KW"/>
</dbReference>
<dbReference type="EMBL" id="KN275964">
    <property type="protein sequence ID" value="EEH50349.2"/>
    <property type="molecule type" value="Genomic_DNA"/>
</dbReference>
<dbReference type="InParanoid" id="C1GGJ1"/>
<name>C1GGJ1_PARBD</name>
<dbReference type="eggNOG" id="ENOG502RPP2">
    <property type="taxonomic scope" value="Eukaryota"/>
</dbReference>
<keyword evidence="5" id="KW-1185">Reference proteome</keyword>
<evidence type="ECO:0000256" key="2">
    <source>
        <dbReference type="SAM" id="MobiDB-lite"/>
    </source>
</evidence>
<dbReference type="HOGENOM" id="CLU_662394_0_0_1"/>
<dbReference type="RefSeq" id="XP_010761740.1">
    <property type="nucleotide sequence ID" value="XM_010763438.1"/>
</dbReference>
<evidence type="ECO:0000259" key="3">
    <source>
        <dbReference type="PROSITE" id="PS50158"/>
    </source>
</evidence>
<gene>
    <name evidence="4" type="ORF">PADG_06428</name>
</gene>
<keyword evidence="1" id="KW-0479">Metal-binding</keyword>
<keyword evidence="1" id="KW-0862">Zinc</keyword>
<reference evidence="4 5" key="1">
    <citation type="journal article" date="2011" name="PLoS Genet.">
        <title>Comparative genomic analysis of human fungal pathogens causing paracoccidioidomycosis.</title>
        <authorList>
            <person name="Desjardins C.A."/>
            <person name="Champion M.D."/>
            <person name="Holder J.W."/>
            <person name="Muszewska A."/>
            <person name="Goldberg J."/>
            <person name="Bailao A.M."/>
            <person name="Brigido M.M."/>
            <person name="Ferreira M.E."/>
            <person name="Garcia A.M."/>
            <person name="Grynberg M."/>
            <person name="Gujja S."/>
            <person name="Heiman D.I."/>
            <person name="Henn M.R."/>
            <person name="Kodira C.D."/>
            <person name="Leon-Narvaez H."/>
            <person name="Longo L.V."/>
            <person name="Ma L.J."/>
            <person name="Malavazi I."/>
            <person name="Matsuo A.L."/>
            <person name="Morais F.V."/>
            <person name="Pereira M."/>
            <person name="Rodriguez-Brito S."/>
            <person name="Sakthikumar S."/>
            <person name="Salem-Izacc S.M."/>
            <person name="Sykes S.M."/>
            <person name="Teixeira M.M."/>
            <person name="Vallejo M.C."/>
            <person name="Walter M.E."/>
            <person name="Yandava C."/>
            <person name="Young S."/>
            <person name="Zeng Q."/>
            <person name="Zucker J."/>
            <person name="Felipe M.S."/>
            <person name="Goldman G.H."/>
            <person name="Haas B.J."/>
            <person name="McEwen J.G."/>
            <person name="Nino-Vega G."/>
            <person name="Puccia R."/>
            <person name="San-Blas G."/>
            <person name="Soares C.M."/>
            <person name="Birren B.W."/>
            <person name="Cuomo C.A."/>
        </authorList>
    </citation>
    <scope>NUCLEOTIDE SEQUENCE [LARGE SCALE GENOMIC DNA]</scope>
    <source>
        <strain evidence="4 5">Pb18</strain>
    </source>
</reference>
<evidence type="ECO:0000313" key="5">
    <source>
        <dbReference type="Proteomes" id="UP000001628"/>
    </source>
</evidence>
<dbReference type="GeneID" id="22585153"/>
<feature type="domain" description="CCHC-type" evidence="3">
    <location>
        <begin position="289"/>
        <end position="302"/>
    </location>
</feature>
<sequence length="415" mass="45765">MQFTTNVSTTSDEEFSDSIRALRMGPEDASAGAPPAWLQGLLQQQASREEAFWIELRDLRAQLAAATSTPQRPKEKLAPLETFDGTDLVRYPAWRLNTRAKLRVDGGAIGPLDDQACYVFDRLHGAAATKFRSWMDAQTTTDLDLETVFAQLDILFSDPVLAARALSWLQNTHQRSLPLDTLLPIFDQKILEAEGQFWDGRIKISMLQNALNWELLRAMVPQADTDNYVEILQPGSVWLRLGGLQVKALQSCGQRRVVPAAPRTTAAKPPRVSGISGADAAERRAQGVCINCARPGHIASRCTIPFVPVMQRPVRARDASAGSPKGPSRRRDLRSDLGQRSSSVAAAAAAAYSTHYSLLLLLLLDPVLIVQHYFFSSFFDPVLIMQIPTAREAAERLQPPRARRPSHPATRPGSQ</sequence>
<dbReference type="VEuPathDB" id="FungiDB:PADG_06428"/>
<dbReference type="GO" id="GO:0003676">
    <property type="term" value="F:nucleic acid binding"/>
    <property type="evidence" value="ECO:0007669"/>
    <property type="project" value="InterPro"/>
</dbReference>
<feature type="region of interest" description="Disordered" evidence="2">
    <location>
        <begin position="315"/>
        <end position="337"/>
    </location>
</feature>